<dbReference type="Proteomes" id="UP001500967">
    <property type="component" value="Unassembled WGS sequence"/>
</dbReference>
<reference evidence="3" key="1">
    <citation type="journal article" date="2019" name="Int. J. Syst. Evol. Microbiol.">
        <title>The Global Catalogue of Microorganisms (GCM) 10K type strain sequencing project: providing services to taxonomists for standard genome sequencing and annotation.</title>
        <authorList>
            <consortium name="The Broad Institute Genomics Platform"/>
            <consortium name="The Broad Institute Genome Sequencing Center for Infectious Disease"/>
            <person name="Wu L."/>
            <person name="Ma J."/>
        </authorList>
    </citation>
    <scope>NUCLEOTIDE SEQUENCE [LARGE SCALE GENOMIC DNA]</scope>
    <source>
        <strain evidence="3">JCM 10425</strain>
    </source>
</reference>
<sequence length="128" mass="13073">MARLVPRFAGASLAAAALAGTMGCSLVGADNTEACNKIQTVVQEFTSSSVKNVDNPAALGESYHKLADDIRTEGAKGDGDLEDATKDLGAAYDKLGDEVSKLANDPNPTIPDSGDVNAAGVKFKAACE</sequence>
<gene>
    <name evidence="2" type="ORF">GCM10009539_67340</name>
</gene>
<name>A0ABP3ERB1_9ACTN</name>
<dbReference type="EMBL" id="BAAAGX010000029">
    <property type="protein sequence ID" value="GAA0270676.1"/>
    <property type="molecule type" value="Genomic_DNA"/>
</dbReference>
<comment type="caution">
    <text evidence="2">The sequence shown here is derived from an EMBL/GenBank/DDBJ whole genome shotgun (WGS) entry which is preliminary data.</text>
</comment>
<protein>
    <recommendedName>
        <fullName evidence="4">Secreted protein</fullName>
    </recommendedName>
</protein>
<proteinExistence type="predicted"/>
<accession>A0ABP3ERB1</accession>
<keyword evidence="3" id="KW-1185">Reference proteome</keyword>
<evidence type="ECO:0008006" key="4">
    <source>
        <dbReference type="Google" id="ProtNLM"/>
    </source>
</evidence>
<feature type="signal peptide" evidence="1">
    <location>
        <begin position="1"/>
        <end position="19"/>
    </location>
</feature>
<keyword evidence="1" id="KW-0732">Signal</keyword>
<feature type="chain" id="PRO_5045123941" description="Secreted protein" evidence="1">
    <location>
        <begin position="20"/>
        <end position="128"/>
    </location>
</feature>
<organism evidence="2 3">
    <name type="scientific">Cryptosporangium japonicum</name>
    <dbReference type="NCBI Taxonomy" id="80872"/>
    <lineage>
        <taxon>Bacteria</taxon>
        <taxon>Bacillati</taxon>
        <taxon>Actinomycetota</taxon>
        <taxon>Actinomycetes</taxon>
        <taxon>Cryptosporangiales</taxon>
        <taxon>Cryptosporangiaceae</taxon>
        <taxon>Cryptosporangium</taxon>
    </lineage>
</organism>
<dbReference type="RefSeq" id="WP_344652981.1">
    <property type="nucleotide sequence ID" value="NZ_BAAAGX010000029.1"/>
</dbReference>
<dbReference type="PROSITE" id="PS51257">
    <property type="entry name" value="PROKAR_LIPOPROTEIN"/>
    <property type="match status" value="1"/>
</dbReference>
<evidence type="ECO:0000313" key="2">
    <source>
        <dbReference type="EMBL" id="GAA0270676.1"/>
    </source>
</evidence>
<evidence type="ECO:0000313" key="3">
    <source>
        <dbReference type="Proteomes" id="UP001500967"/>
    </source>
</evidence>
<evidence type="ECO:0000256" key="1">
    <source>
        <dbReference type="SAM" id="SignalP"/>
    </source>
</evidence>